<proteinExistence type="predicted"/>
<dbReference type="Proteomes" id="UP000198816">
    <property type="component" value="Unassembled WGS sequence"/>
</dbReference>
<accession>A0A1H2XUP4</accession>
<dbReference type="AlphaFoldDB" id="A0A1H2XUP4"/>
<dbReference type="EMBL" id="FNNZ01000011">
    <property type="protein sequence ID" value="SDW96318.1"/>
    <property type="molecule type" value="Genomic_DNA"/>
</dbReference>
<evidence type="ECO:0000313" key="1">
    <source>
        <dbReference type="EMBL" id="SDW96318.1"/>
    </source>
</evidence>
<protein>
    <submittedName>
        <fullName evidence="1">Uncharacterized protein</fullName>
    </submittedName>
</protein>
<name>A0A1H2XUP4_THIRO</name>
<dbReference type="RefSeq" id="WP_093032645.1">
    <property type="nucleotide sequence ID" value="NZ_FNNZ01000011.1"/>
</dbReference>
<gene>
    <name evidence="1" type="ORF">SAMN05421783_111112</name>
</gene>
<organism evidence="1 2">
    <name type="scientific">Thiocapsa roseopersicina</name>
    <dbReference type="NCBI Taxonomy" id="1058"/>
    <lineage>
        <taxon>Bacteria</taxon>
        <taxon>Pseudomonadati</taxon>
        <taxon>Pseudomonadota</taxon>
        <taxon>Gammaproteobacteria</taxon>
        <taxon>Chromatiales</taxon>
        <taxon>Chromatiaceae</taxon>
        <taxon>Thiocapsa</taxon>
    </lineage>
</organism>
<evidence type="ECO:0000313" key="2">
    <source>
        <dbReference type="Proteomes" id="UP000198816"/>
    </source>
</evidence>
<reference evidence="2" key="1">
    <citation type="submission" date="2016-10" db="EMBL/GenBank/DDBJ databases">
        <authorList>
            <person name="Varghese N."/>
            <person name="Submissions S."/>
        </authorList>
    </citation>
    <scope>NUCLEOTIDE SEQUENCE [LARGE SCALE GENOMIC DNA]</scope>
    <source>
        <strain evidence="2">DSM 217</strain>
    </source>
</reference>
<keyword evidence="2" id="KW-1185">Reference proteome</keyword>
<dbReference type="OrthoDB" id="1118320at2"/>
<sequence>MAEKHLYLSLIPQALIASMLEPEAFGSYYAVGSKAHVKGEAIFFEVDPAFRSDDFPFHLMDERCITQPDGAPKRSVYLSIYRVLSRIPVSALGSLYLVTNDGKTLELPRSVYLPEPGGRLHLYQEFCPITPMVASRSDPHDFCNAITDPSHTVHVPRLVFSELRLGALATDPENGAADDLPYPNLAHLRDVLYELKYNDTKPSKLVLKQVKEGVLYRMVQGGFYVGDQTDFAFYRFPDIEELENRHRGWWRSALVTALE</sequence>